<feature type="coiled-coil region" evidence="8">
    <location>
        <begin position="1498"/>
        <end position="1525"/>
    </location>
</feature>
<keyword evidence="3" id="KW-0677">Repeat</keyword>
<feature type="compositionally biased region" description="Basic and acidic residues" evidence="9">
    <location>
        <begin position="387"/>
        <end position="397"/>
    </location>
</feature>
<dbReference type="InterPro" id="IPR036236">
    <property type="entry name" value="Znf_C2H2_sf"/>
</dbReference>
<feature type="region of interest" description="Disordered" evidence="9">
    <location>
        <begin position="2879"/>
        <end position="2900"/>
    </location>
</feature>
<dbReference type="InterPro" id="IPR013087">
    <property type="entry name" value="Znf_C2H2_type"/>
</dbReference>
<feature type="compositionally biased region" description="Acidic residues" evidence="9">
    <location>
        <begin position="3177"/>
        <end position="3187"/>
    </location>
</feature>
<evidence type="ECO:0000256" key="4">
    <source>
        <dbReference type="ARBA" id="ARBA00022771"/>
    </source>
</evidence>
<keyword evidence="8" id="KW-0175">Coiled coil</keyword>
<evidence type="ECO:0000256" key="5">
    <source>
        <dbReference type="ARBA" id="ARBA00022833"/>
    </source>
</evidence>
<dbReference type="KEGG" id="csol:105363867"/>
<organism evidence="11 12">
    <name type="scientific">Ceratosolen solmsi marchali</name>
    <dbReference type="NCBI Taxonomy" id="326594"/>
    <lineage>
        <taxon>Eukaryota</taxon>
        <taxon>Metazoa</taxon>
        <taxon>Ecdysozoa</taxon>
        <taxon>Arthropoda</taxon>
        <taxon>Hexapoda</taxon>
        <taxon>Insecta</taxon>
        <taxon>Pterygota</taxon>
        <taxon>Neoptera</taxon>
        <taxon>Endopterygota</taxon>
        <taxon>Hymenoptera</taxon>
        <taxon>Apocrita</taxon>
        <taxon>Proctotrupomorpha</taxon>
        <taxon>Chalcidoidea</taxon>
        <taxon>Agaonidae</taxon>
        <taxon>Agaoninae</taxon>
        <taxon>Ceratosolen</taxon>
    </lineage>
</organism>
<feature type="domain" description="C2H2-type" evidence="10">
    <location>
        <begin position="3142"/>
        <end position="3164"/>
    </location>
</feature>
<keyword evidence="4 7" id="KW-0863">Zinc-finger</keyword>
<feature type="region of interest" description="Disordered" evidence="9">
    <location>
        <begin position="213"/>
        <end position="252"/>
    </location>
</feature>
<evidence type="ECO:0000256" key="1">
    <source>
        <dbReference type="ARBA" id="ARBA00004123"/>
    </source>
</evidence>
<feature type="domain" description="C2H2-type" evidence="10">
    <location>
        <begin position="3113"/>
        <end position="3141"/>
    </location>
</feature>
<evidence type="ECO:0000256" key="8">
    <source>
        <dbReference type="SAM" id="Coils"/>
    </source>
</evidence>
<comment type="subcellular location">
    <subcellularLocation>
        <location evidence="1">Nucleus</location>
    </subcellularLocation>
</comment>
<dbReference type="Gene3D" id="3.30.160.60">
    <property type="entry name" value="Classic Zinc Finger"/>
    <property type="match status" value="1"/>
</dbReference>
<dbReference type="GO" id="GO:0003677">
    <property type="term" value="F:DNA binding"/>
    <property type="evidence" value="ECO:0007669"/>
    <property type="project" value="InterPro"/>
</dbReference>
<dbReference type="PANTHER" id="PTHR24394">
    <property type="entry name" value="ZINC FINGER PROTEIN"/>
    <property type="match status" value="1"/>
</dbReference>
<keyword evidence="2" id="KW-0479">Metal-binding</keyword>
<dbReference type="GeneID" id="105363867"/>
<evidence type="ECO:0000256" key="9">
    <source>
        <dbReference type="SAM" id="MobiDB-lite"/>
    </source>
</evidence>
<feature type="region of interest" description="Disordered" evidence="9">
    <location>
        <begin position="2101"/>
        <end position="2120"/>
    </location>
</feature>
<feature type="compositionally biased region" description="Polar residues" evidence="9">
    <location>
        <begin position="788"/>
        <end position="798"/>
    </location>
</feature>
<feature type="domain" description="C2H2-type" evidence="10">
    <location>
        <begin position="2027"/>
        <end position="2050"/>
    </location>
</feature>
<keyword evidence="11" id="KW-1185">Reference proteome</keyword>
<protein>
    <submittedName>
        <fullName evidence="12">Uncharacterized protein LOC105363867</fullName>
    </submittedName>
</protein>
<evidence type="ECO:0000256" key="6">
    <source>
        <dbReference type="ARBA" id="ARBA00023242"/>
    </source>
</evidence>
<feature type="region of interest" description="Disordered" evidence="9">
    <location>
        <begin position="42"/>
        <end position="73"/>
    </location>
</feature>
<evidence type="ECO:0000313" key="11">
    <source>
        <dbReference type="Proteomes" id="UP000695007"/>
    </source>
</evidence>
<reference evidence="12" key="1">
    <citation type="submission" date="2025-08" db="UniProtKB">
        <authorList>
            <consortium name="RefSeq"/>
        </authorList>
    </citation>
    <scope>IDENTIFICATION</scope>
</reference>
<feature type="region of interest" description="Disordered" evidence="9">
    <location>
        <begin position="777"/>
        <end position="798"/>
    </location>
</feature>
<dbReference type="GO" id="GO:0005634">
    <property type="term" value="C:nucleus"/>
    <property type="evidence" value="ECO:0007669"/>
    <property type="project" value="UniProtKB-SubCell"/>
</dbReference>
<evidence type="ECO:0000259" key="10">
    <source>
        <dbReference type="PROSITE" id="PS50157"/>
    </source>
</evidence>
<feature type="compositionally biased region" description="Basic and acidic residues" evidence="9">
    <location>
        <begin position="2102"/>
        <end position="2120"/>
    </location>
</feature>
<dbReference type="GO" id="GO:0008270">
    <property type="term" value="F:zinc ion binding"/>
    <property type="evidence" value="ECO:0007669"/>
    <property type="project" value="UniProtKB-KW"/>
</dbReference>
<accession>A0AAJ6YKX6</accession>
<dbReference type="PANTHER" id="PTHR24394:SF29">
    <property type="entry name" value="MYONEURIN"/>
    <property type="match status" value="1"/>
</dbReference>
<feature type="compositionally biased region" description="Basic and acidic residues" evidence="9">
    <location>
        <begin position="213"/>
        <end position="223"/>
    </location>
</feature>
<gene>
    <name evidence="12" type="primary">LOC105363867</name>
</gene>
<feature type="region of interest" description="Disordered" evidence="9">
    <location>
        <begin position="3521"/>
        <end position="3540"/>
    </location>
</feature>
<feature type="compositionally biased region" description="Basic and acidic residues" evidence="9">
    <location>
        <begin position="3165"/>
        <end position="3176"/>
    </location>
</feature>
<feature type="region of interest" description="Disordered" evidence="9">
    <location>
        <begin position="1301"/>
        <end position="1333"/>
    </location>
</feature>
<feature type="compositionally biased region" description="Basic and acidic residues" evidence="9">
    <location>
        <begin position="1312"/>
        <end position="1323"/>
    </location>
</feature>
<dbReference type="SUPFAM" id="SSF57667">
    <property type="entry name" value="beta-beta-alpha zinc fingers"/>
    <property type="match status" value="1"/>
</dbReference>
<proteinExistence type="predicted"/>
<name>A0AAJ6YKX6_9HYME</name>
<keyword evidence="6" id="KW-0539">Nucleus</keyword>
<feature type="region of interest" description="Disordered" evidence="9">
    <location>
        <begin position="560"/>
        <end position="587"/>
    </location>
</feature>
<sequence length="3661" mass="416148">MSNNSGPSACRRSARSKNVFESIESYCSGPCDTKYVTSYTGQSRYPVDPDSQSHNSPDKVQRKKRRKSMCDSGLEKRNKVIKRRATDFSKLRRLYEELIRVKLKDNRIPIVLIERLDDDRYFQPKLANDRKREERIQLPGLTIPAKVDPKILKCNVVVKINKRQTDSLIEVSKKRLLRLSSTSDIDERRERKSAGTLLESDIKKCTERLTDKLESNSSDDNKCNKNQPVSNSGRRHARASIDKSNNNRLPQKLRVANSRFSLNSIAESSTNEIHLESSKYSKSFIHNNRRLKRNSLDQINESNYASLYENKSKCIESTVGETNEKHSESFGKSIRRYSKNSSKDIQKYSQNASNNTEKNYLDFSVEKLPLLSSNNSVENQTESTCETNKRFPKNAEHNKRRTRNSTNKSNERYPDDSVDVCCLETSTEQHNKRFFEKFDKDIENGSKNTTESQKIFTRQMANRNNSLIQNAEQVSINRSENSIEECSKKLYKNSDKIDQCLYNETEKDRGITRNHDDRNDKHSDNLIEVRMNFIGNVVEEHSEILENVDKNVEMCMKKQTESIKKNTSSRSDKNDKNIQNVQENHPVPIQNINESSEIKSENVNKNIQKCSENLNRNIKSLGKHLDESVHLFENNSKNQFKNFENKEENDSKHSTPNCIVEESDNSENIEVENASTNKNTESFVKSTTENVTENSNEMYSKNSNNKCFKVLPIPIEFDEKCQGNASEACNESNEVPSGISTPNNFNSIHCFIEEPSMNDPNTDRNNKTVIKNIIENNKRPRKKFVGKSNDNNTPINTDDSIEKHYERLSENLNKNINERSKTPIEIINKRTTRLSDKRIDDKKVSQMQTKNIKKIRRKIIDKGEPSEILVNDKLTKKQSCMKNKSKFSAEPLMNMNDCSTVENDYNTATRNLCCKQNKNLDESEDNSAHSIQDFPENGKDISDETDKSIKEFLKLSTDKLNSLRTNLSLDQNGEHIENSLDSKQISITNSIDDNEKELPEESAKNMKNNSKIENEPMMASNESNNEHTNHHENFIENNSNSCNDPVEESIKELPKELSENLKNYSSQTSDNEEFNESHKNVKECSKSQADNATVTKNSSFCEYERSAENLIKLAMNSNQCDTKKEEKHCKESNKHIKDCLETQFVHKMATWNSSISKNDNEANNIIHNKLNYLPNDVNKNEENFSEGLQENIIKSMEIVKNVSSCKHDNHYNNIIIDKADCIQNGIFKNDESLSNDLYNNIGEYCKNQIEDNKKVSRKLSSDGHSENFIEKNLDSRNIIDKKEESSGDELQKVIKDCTKSQIENNKRVTRKSSPDKHERHIEDSVSDNSNVNQIHIENNKETINDEEHQKNYDAALNTNCIDYLHSVEKANDTDSEQLHYKENSEVPIESDATIIKNTSLKKEIVSTNFIENTVDCTPTSLDENRDDDLEDDIDNSIRAFSQNMSDFKNILQITKDKINEVCVENNLTNNSSLLTQHLIGEISEKPSECSDQNSSHLLESSEEKCEKYEKNVIDLEEDKEKYLTNFTDNNKQISEKSPQKFFEHITNDDSQYIANVLPIFSENKEESASLDRNHKIDSQTMPSESEINEGLIEDKIIPNRTDNFMDSSSTSCMQITINVNSDNEPSNDIVLGSENLIEIIAENGPNSIAEKCENYSGQCTEANDNKTILTIENTKSIPNNVQVTVEKDFEDATQQVSFTNNENEFEDYFENFIESADNTAPEIKIVDDTKAHEDLIEDIAEIRAEDLDECIRNSSKILIDDDDRSTMTTFHSNEKITEISVEHLDSKGKENNSHIPRDNVYNNVISLSKSVEDCCKNSVDVTPNNKPFFDNTPVGDSQGDGKTSKPNPISIIDKSSFSRLARNSFYNPEKTINGIIERAIIKDSVINHEARFMLSFADKPEHPITNDEMFIVERRKVTLMELKKKCTGNLDKRQSKSNELSKQKARVTRLLNIRSGLLNSSLDSMADNASENDENYRESLSEDIDSDENLTDELKRLIRQRIESKYNKKDQQQVETVVLNYPTNANLNCKDCGDDFASNRELKRHMKIKHRERLVIKITKTNENKHVTHIIEPVPKSKEEEQPHETIISEKAIIEGETIGLIDKEKRPEDESEKQDESELTKGEIKIIVKKDSGSKNSHVVKEIKITPKSAECGSGVGSNIMPPGCSAITSETVQPVKRRRGRPRKYPIYTGNELVPKQITPVLDFKNETNAPTPKIITDELIFDPVESIVLQPDIVFDNYENVTIESTSNAKAKWIASPSSRLAKMCKLRRKRRRTLSPQSQTEVFVPARKRGRPAKYSYLRDDDETASEPDFCTKYRITKELVVRLTKLDAHNRLRKGFNAKINRIGHIDDDIDDESAILAEGSRRGIVKPGRIVFGALDDGHRESIKTVARASLESNNNNVNEIQKCLSVSSIPRRMMVQREERGWGTSETRAEVGSTDVGQEVVHKSAKPRMETNAAEATTRTQLVVTPKRQTIDKTEADESQKAKLLMLMNATTPYEPAGVKTTTTESIQTLQPQTTTMQLQPQQFCILFIPDTIYTSESANKEFTPTATIVNFQPVPDAEMANRSLIYTPTTPTKISIDEHAKSYVCSTCTQVLDMIGRLEASLGMTEEDKSAIKCPYCSNHFQSLFYLEYHVMQEHLKCENEKQCRHSRFNSLRIPSHEAASEFEIYITFALKCRSCYDIFGTVLQLNDHVMHKHKTLVRLRPSMGPAAVEAVCSAYPAFARKNGIRNPGPVFQCPSDCVCRIGIRSTDTPLQRQQMLKRCPHVMRRLEKIESAAYEVYTCTLCKSTFLMKDEVVDHLMKMHEVSCKFPCYTCLTSFRSLQMQENHRCSETTLHDIDKILSIAILPTNVGGKDSNKYLEREDSSTDEYGTIKATGAKGSLPAPPPPHKNGFKRKSETSTTAAMNRAQGACLPKRAKPVNGFMKKRRRHCPKCKKRFAYYKSLQDHIIYEHILKGDGHEGPKKMAIELLKLVKEGKGNGERAHELAKMLIGHTDPDGVPLKDLTMMDEQENWEEVKSTPSKEPVNDNDLVKCIRCKMRFKMPVNSENQARFNRQHHLTKTELKKMALCESCENGGPKTRRRIVISESHNSTCLAAPEPRQLKIIHPFVCKKCTDTFPTHIELRSHKLAVHAKAVPDTCDICTKTFTSARMLQKHKKTHRDSFLDVPRKPEDEEEEEDEEETTTNPDSSHDCSKDADANRSLDGKTNSSTRRDSSDSSSAGSKEPEEQFLNCTFCEEVCSSKVSLKNHLKRAHGRRASICQFCNGLLIDTSEVRHMLDYHIVPSKSNPRHECERKVGLGGPWSRDEAGRMRDDVEELVRTLGKHRLQSLMMYHDFEGKCNNAIMRCPICPELFATRESCRFHYVWIHDDNCLLCDETFRSGSSACQHKVDAHTSTASYLWCIQRLVTAIVGTLRLDANQPSHVLYQILVRRLEDALEQERIAYERELAQVRGQSEAGASEETPSVGERFLEEVVLSEDQLPDSSNIIEVVIGKEDSEDDLLSMLNLSPNYESCEQHRLPNAGAAPPEEEDDEETTSAANLVNAMNAVPSTPPVMCATTAMAVTTTAVATTATTTTTIPVVESYVASGVCKYRLENDEEQLVLVVTDDDLVTFKDDIGSLAERISTTCDSLTLEEITDMLKAYFENVSLGGSAGGAS</sequence>
<feature type="compositionally biased region" description="Basic and acidic residues" evidence="9">
    <location>
        <begin position="3193"/>
        <end position="3208"/>
    </location>
</feature>
<evidence type="ECO:0000313" key="12">
    <source>
        <dbReference type="RefSeq" id="XP_011499970.1"/>
    </source>
</evidence>
<feature type="region of interest" description="Disordered" evidence="9">
    <location>
        <begin position="921"/>
        <end position="943"/>
    </location>
</feature>
<evidence type="ECO:0000256" key="7">
    <source>
        <dbReference type="PROSITE-ProRule" id="PRU00042"/>
    </source>
</evidence>
<dbReference type="SMART" id="SM00355">
    <property type="entry name" value="ZnF_C2H2"/>
    <property type="match status" value="10"/>
</dbReference>
<dbReference type="Proteomes" id="UP000695007">
    <property type="component" value="Unplaced"/>
</dbReference>
<feature type="compositionally biased region" description="Basic and acidic residues" evidence="9">
    <location>
        <begin position="1024"/>
        <end position="1034"/>
    </location>
</feature>
<feature type="compositionally biased region" description="Polar residues" evidence="9">
    <location>
        <begin position="372"/>
        <end position="386"/>
    </location>
</feature>
<feature type="region of interest" description="Disordered" evidence="9">
    <location>
        <begin position="3158"/>
        <end position="3229"/>
    </location>
</feature>
<feature type="region of interest" description="Disordered" evidence="9">
    <location>
        <begin position="1825"/>
        <end position="1850"/>
    </location>
</feature>
<dbReference type="PROSITE" id="PS00028">
    <property type="entry name" value="ZINC_FINGER_C2H2_1"/>
    <property type="match status" value="9"/>
</dbReference>
<keyword evidence="5" id="KW-0862">Zinc</keyword>
<feature type="region of interest" description="Disordered" evidence="9">
    <location>
        <begin position="1021"/>
        <end position="1046"/>
    </location>
</feature>
<dbReference type="Pfam" id="PF00096">
    <property type="entry name" value="zf-C2H2"/>
    <property type="match status" value="1"/>
</dbReference>
<feature type="region of interest" description="Disordered" evidence="9">
    <location>
        <begin position="372"/>
        <end position="414"/>
    </location>
</feature>
<dbReference type="InterPro" id="IPR017956">
    <property type="entry name" value="AT_hook_DNA-bd_motif"/>
</dbReference>
<dbReference type="SMART" id="SM00384">
    <property type="entry name" value="AT_hook"/>
    <property type="match status" value="2"/>
</dbReference>
<dbReference type="PROSITE" id="PS50157">
    <property type="entry name" value="ZINC_FINGER_C2H2_2"/>
    <property type="match status" value="3"/>
</dbReference>
<dbReference type="GO" id="GO:0000981">
    <property type="term" value="F:DNA-binding transcription factor activity, RNA polymerase II-specific"/>
    <property type="evidence" value="ECO:0007669"/>
    <property type="project" value="TreeGrafter"/>
</dbReference>
<feature type="compositionally biased region" description="Basic and acidic residues" evidence="9">
    <location>
        <begin position="560"/>
        <end position="576"/>
    </location>
</feature>
<feature type="compositionally biased region" description="Polar residues" evidence="9">
    <location>
        <begin position="1840"/>
        <end position="1850"/>
    </location>
</feature>
<evidence type="ECO:0000256" key="3">
    <source>
        <dbReference type="ARBA" id="ARBA00022737"/>
    </source>
</evidence>
<evidence type="ECO:0000256" key="2">
    <source>
        <dbReference type="ARBA" id="ARBA00022723"/>
    </source>
</evidence>
<dbReference type="RefSeq" id="XP_011499970.1">
    <property type="nucleotide sequence ID" value="XM_011501668.1"/>
</dbReference>